<accession>A0A4U1BQV7</accession>
<evidence type="ECO:0000259" key="1">
    <source>
        <dbReference type="Pfam" id="PF02190"/>
    </source>
</evidence>
<dbReference type="OrthoDB" id="8558970at2"/>
<evidence type="ECO:0000313" key="3">
    <source>
        <dbReference type="Proteomes" id="UP000305675"/>
    </source>
</evidence>
<feature type="domain" description="Lon N-terminal" evidence="1">
    <location>
        <begin position="2"/>
        <end position="142"/>
    </location>
</feature>
<dbReference type="AlphaFoldDB" id="A0A4U1BQV7"/>
<dbReference type="Pfam" id="PF02190">
    <property type="entry name" value="LON_substr_bdg"/>
    <property type="match status" value="1"/>
</dbReference>
<comment type="caution">
    <text evidence="2">The sequence shown here is derived from an EMBL/GenBank/DDBJ whole genome shotgun (WGS) entry which is preliminary data.</text>
</comment>
<dbReference type="SUPFAM" id="SSF88697">
    <property type="entry name" value="PUA domain-like"/>
    <property type="match status" value="1"/>
</dbReference>
<dbReference type="Proteomes" id="UP000305675">
    <property type="component" value="Unassembled WGS sequence"/>
</dbReference>
<reference evidence="2 3" key="1">
    <citation type="submission" date="2019-04" db="EMBL/GenBank/DDBJ databases">
        <authorList>
            <person name="Hwang J.C."/>
        </authorList>
    </citation>
    <scope>NUCLEOTIDE SEQUENCE [LARGE SCALE GENOMIC DNA]</scope>
    <source>
        <strain evidence="2 3">IMCC35002</strain>
    </source>
</reference>
<protein>
    <submittedName>
        <fullName evidence="2">Peptidase S16</fullName>
    </submittedName>
</protein>
<proteinExistence type="predicted"/>
<sequence>MKLPLFPLNAHVFPGGKLSLRIFEARYLRMIKERAGKEPCFAMGMLEDREGGAEVLPWATQVRMVDFSQLEDGLLGIVVEGVQWLHIEDITTDDDGLRWADCKPVSIWSEPNHEQDASINSALLSLFGQYPELGKLYPEAAGQSMDWSLQRWLEVLPIDAGNKVSLLNQLNSKPAFEFVNNLLHQGDP</sequence>
<dbReference type="Gene3D" id="2.30.130.40">
    <property type="entry name" value="LON domain-like"/>
    <property type="match status" value="1"/>
</dbReference>
<dbReference type="InterPro" id="IPR046336">
    <property type="entry name" value="Lon_prtase_N_sf"/>
</dbReference>
<dbReference type="EMBL" id="SWCJ01000003">
    <property type="protein sequence ID" value="TKB56555.1"/>
    <property type="molecule type" value="Genomic_DNA"/>
</dbReference>
<dbReference type="InterPro" id="IPR003111">
    <property type="entry name" value="Lon_prtase_N"/>
</dbReference>
<organism evidence="2 3">
    <name type="scientific">Ferrimonas aestuarii</name>
    <dbReference type="NCBI Taxonomy" id="2569539"/>
    <lineage>
        <taxon>Bacteria</taxon>
        <taxon>Pseudomonadati</taxon>
        <taxon>Pseudomonadota</taxon>
        <taxon>Gammaproteobacteria</taxon>
        <taxon>Alteromonadales</taxon>
        <taxon>Ferrimonadaceae</taxon>
        <taxon>Ferrimonas</taxon>
    </lineage>
</organism>
<name>A0A4U1BQV7_9GAMM</name>
<dbReference type="RefSeq" id="WP_136862359.1">
    <property type="nucleotide sequence ID" value="NZ_SWCJ01000003.1"/>
</dbReference>
<gene>
    <name evidence="2" type="ORF">FCL42_05330</name>
</gene>
<evidence type="ECO:0000313" key="2">
    <source>
        <dbReference type="EMBL" id="TKB56555.1"/>
    </source>
</evidence>
<keyword evidence="3" id="KW-1185">Reference proteome</keyword>
<dbReference type="InterPro" id="IPR015947">
    <property type="entry name" value="PUA-like_sf"/>
</dbReference>